<name>A0AAX4NEL5_9ARCH</name>
<keyword evidence="2" id="KW-0238">DNA-binding</keyword>
<reference evidence="4 5" key="1">
    <citation type="submission" date="2023-09" db="EMBL/GenBank/DDBJ databases">
        <authorList>
            <person name="Golyshina O.V."/>
            <person name="Lunev E.A."/>
            <person name="Bargiela R."/>
            <person name="Gaines M.C."/>
            <person name="Daum B."/>
            <person name="Bale N.J."/>
            <person name="Koenen M."/>
            <person name="Sinninghe Damst J.S."/>
            <person name="Yakimov M."/>
            <person name="Golyshin P.N."/>
        </authorList>
    </citation>
    <scope>NUCLEOTIDE SEQUENCE [LARGE SCALE GENOMIC DNA]</scope>
    <source>
        <strain evidence="4 5">M1</strain>
    </source>
</reference>
<dbReference type="AlphaFoldDB" id="A0AAX4NEL5"/>
<evidence type="ECO:0000256" key="3">
    <source>
        <dbReference type="ARBA" id="ARBA00023172"/>
    </source>
</evidence>
<evidence type="ECO:0000313" key="5">
    <source>
        <dbReference type="Proteomes" id="UP001451606"/>
    </source>
</evidence>
<evidence type="ECO:0000256" key="2">
    <source>
        <dbReference type="ARBA" id="ARBA00023125"/>
    </source>
</evidence>
<evidence type="ECO:0000313" key="4">
    <source>
        <dbReference type="EMBL" id="WYX99936.1"/>
    </source>
</evidence>
<dbReference type="GO" id="GO:0003677">
    <property type="term" value="F:DNA binding"/>
    <property type="evidence" value="ECO:0007669"/>
    <property type="project" value="UniProtKB-KW"/>
</dbReference>
<evidence type="ECO:0000256" key="1">
    <source>
        <dbReference type="ARBA" id="ARBA00022578"/>
    </source>
</evidence>
<sequence>MKRRDLKCVKLFISDKHKGIVESVTRSFIDASWKY</sequence>
<dbReference type="Proteomes" id="UP001451606">
    <property type="component" value="Chromosome"/>
</dbReference>
<protein>
    <submittedName>
        <fullName evidence="4">Transposase</fullName>
    </submittedName>
</protein>
<keyword evidence="1" id="KW-0815">Transposition</keyword>
<dbReference type="KEGG" id="omr:OXIME_000482"/>
<dbReference type="GeneID" id="95967209"/>
<dbReference type="GO" id="GO:0004803">
    <property type="term" value="F:transposase activity"/>
    <property type="evidence" value="ECO:0007669"/>
    <property type="project" value="InterPro"/>
</dbReference>
<dbReference type="EMBL" id="CP133772">
    <property type="protein sequence ID" value="WYX99936.1"/>
    <property type="molecule type" value="Genomic_DNA"/>
</dbReference>
<proteinExistence type="predicted"/>
<dbReference type="GO" id="GO:0006313">
    <property type="term" value="P:DNA transposition"/>
    <property type="evidence" value="ECO:0007669"/>
    <property type="project" value="InterPro"/>
</dbReference>
<organism evidence="4 5">
    <name type="scientific">Oxyplasma meridianum</name>
    <dbReference type="NCBI Taxonomy" id="3073602"/>
    <lineage>
        <taxon>Archaea</taxon>
        <taxon>Methanobacteriati</taxon>
        <taxon>Thermoplasmatota</taxon>
        <taxon>Thermoplasmata</taxon>
        <taxon>Thermoplasmatales</taxon>
        <taxon>Thermoplasmataceae</taxon>
        <taxon>Oxyplasma</taxon>
    </lineage>
</organism>
<dbReference type="RefSeq" id="WP_393971895.1">
    <property type="nucleotide sequence ID" value="NZ_CP133772.1"/>
</dbReference>
<accession>A0AAX4NEL5</accession>
<keyword evidence="3" id="KW-0233">DNA recombination</keyword>
<keyword evidence="5" id="KW-1185">Reference proteome</keyword>
<gene>
    <name evidence="4" type="ORF">OXIME_000482</name>
</gene>
<dbReference type="Pfam" id="PF00872">
    <property type="entry name" value="Transposase_mut"/>
    <property type="match status" value="1"/>
</dbReference>
<dbReference type="InterPro" id="IPR001207">
    <property type="entry name" value="Transposase_mutator"/>
</dbReference>